<organism evidence="5 6">
    <name type="scientific">Fusobacterium ulcerans</name>
    <dbReference type="NCBI Taxonomy" id="861"/>
    <lineage>
        <taxon>Bacteria</taxon>
        <taxon>Fusobacteriati</taxon>
        <taxon>Fusobacteriota</taxon>
        <taxon>Fusobacteriia</taxon>
        <taxon>Fusobacteriales</taxon>
        <taxon>Fusobacteriaceae</taxon>
        <taxon>Fusobacterium</taxon>
    </lineage>
</organism>
<dbReference type="SUPFAM" id="SSF47729">
    <property type="entry name" value="IHF-like DNA-binding proteins"/>
    <property type="match status" value="1"/>
</dbReference>
<proteinExistence type="inferred from homology"/>
<evidence type="ECO:0000313" key="5">
    <source>
        <dbReference type="EMBL" id="SQJ13733.1"/>
    </source>
</evidence>
<dbReference type="Gene3D" id="4.10.520.10">
    <property type="entry name" value="IHF-like DNA-binding proteins"/>
    <property type="match status" value="1"/>
</dbReference>
<dbReference type="GO" id="GO:0003677">
    <property type="term" value="F:DNA binding"/>
    <property type="evidence" value="ECO:0007669"/>
    <property type="project" value="UniProtKB-KW"/>
</dbReference>
<name>A0AAX2JFI4_9FUSO</name>
<dbReference type="EMBL" id="LS483487">
    <property type="protein sequence ID" value="SQJ13733.1"/>
    <property type="molecule type" value="Genomic_DNA"/>
</dbReference>
<dbReference type="GeneID" id="78454174"/>
<keyword evidence="2" id="KW-0238">DNA-binding</keyword>
<evidence type="ECO:0000256" key="3">
    <source>
        <dbReference type="RuleBase" id="RU003939"/>
    </source>
</evidence>
<dbReference type="GO" id="GO:0030261">
    <property type="term" value="P:chromosome condensation"/>
    <property type="evidence" value="ECO:0007669"/>
    <property type="project" value="UniProtKB-KW"/>
</dbReference>
<keyword evidence="4" id="KW-0175">Coiled coil</keyword>
<dbReference type="Pfam" id="PF00216">
    <property type="entry name" value="Bac_DNA_binding"/>
    <property type="match status" value="1"/>
</dbReference>
<sequence length="90" mass="10758">MDKRKLRKIYREISKEEISLKKAQEEIDEFIEVIQEAILIDGKIKFKEIGTFEILKRHSRIIANPVTKEPMKIYPKKTIKFRVSKNLKNN</sequence>
<evidence type="ECO:0000256" key="1">
    <source>
        <dbReference type="ARBA" id="ARBA00023067"/>
    </source>
</evidence>
<dbReference type="GO" id="GO:0005829">
    <property type="term" value="C:cytosol"/>
    <property type="evidence" value="ECO:0007669"/>
    <property type="project" value="TreeGrafter"/>
</dbReference>
<evidence type="ECO:0000256" key="4">
    <source>
        <dbReference type="SAM" id="Coils"/>
    </source>
</evidence>
<dbReference type="RefSeq" id="WP_005979601.1">
    <property type="nucleotide sequence ID" value="NZ_CABKNW010000004.1"/>
</dbReference>
<dbReference type="GO" id="GO:0030527">
    <property type="term" value="F:structural constituent of chromatin"/>
    <property type="evidence" value="ECO:0007669"/>
    <property type="project" value="InterPro"/>
</dbReference>
<dbReference type="PANTHER" id="PTHR33175">
    <property type="entry name" value="DNA-BINDING PROTEIN HU"/>
    <property type="match status" value="1"/>
</dbReference>
<feature type="coiled-coil region" evidence="4">
    <location>
        <begin position="6"/>
        <end position="40"/>
    </location>
</feature>
<dbReference type="InterPro" id="IPR010992">
    <property type="entry name" value="IHF-like_DNA-bd_dom_sf"/>
</dbReference>
<dbReference type="AlphaFoldDB" id="A0AAX2JFI4"/>
<keyword evidence="1" id="KW-0226">DNA condensation</keyword>
<evidence type="ECO:0000256" key="2">
    <source>
        <dbReference type="ARBA" id="ARBA00023125"/>
    </source>
</evidence>
<dbReference type="InterPro" id="IPR000119">
    <property type="entry name" value="Hist_DNA-bd"/>
</dbReference>
<gene>
    <name evidence="5" type="primary">hup_11</name>
    <name evidence="5" type="ORF">NCTC12112_02906</name>
</gene>
<accession>A0AAX2JFI4</accession>
<dbReference type="KEGG" id="ful:C4N20_05100"/>
<comment type="similarity">
    <text evidence="3">Belongs to the bacterial histone-like protein family.</text>
</comment>
<reference evidence="5 6" key="1">
    <citation type="submission" date="2018-06" db="EMBL/GenBank/DDBJ databases">
        <authorList>
            <consortium name="Pathogen Informatics"/>
            <person name="Doyle S."/>
        </authorList>
    </citation>
    <scope>NUCLEOTIDE SEQUENCE [LARGE SCALE GENOMIC DNA]</scope>
    <source>
        <strain evidence="5 6">NCTC12112</strain>
    </source>
</reference>
<dbReference type="Proteomes" id="UP000249008">
    <property type="component" value="Chromosome 1"/>
</dbReference>
<dbReference type="SMART" id="SM00411">
    <property type="entry name" value="BHL"/>
    <property type="match status" value="1"/>
</dbReference>
<evidence type="ECO:0000313" key="6">
    <source>
        <dbReference type="Proteomes" id="UP000249008"/>
    </source>
</evidence>
<protein>
    <submittedName>
        <fullName evidence="5">HBbu</fullName>
    </submittedName>
</protein>
<dbReference type="PANTHER" id="PTHR33175:SF3">
    <property type="entry name" value="DNA-BINDING PROTEIN HU-BETA"/>
    <property type="match status" value="1"/>
</dbReference>